<feature type="compositionally biased region" description="Polar residues" evidence="1">
    <location>
        <begin position="74"/>
        <end position="83"/>
    </location>
</feature>
<dbReference type="AlphaFoldDB" id="N1Q110"/>
<sequence length="313" mass="34312">MPARTQETSIDQHRAEIERLTQDGASCEQVAAVLKAAGFTISAKSISRYRVAWGLRKRQASTKGRTYPHRKRTVASQDTPSKTKSQEARKAEITRLTREGKTPEEIVEALEAQGIHFKNAVSTIWRLQTSWGLIEPDKHRSRGTGPYKKKKSATQAKEAGLGPASKKRKEILAPSNPGEILHYPTNLQHGPSKRGEQPHAQHGDDMDASYNIGSNPSPYPALDNRMQMSNPSEVPSVNVAAELMATELLIDLANSTLSAAHRVKELYLAQQALRPGPGMSAVPTNDDVATAKRKVRESAAVMHDMAMPNIVES</sequence>
<protein>
    <recommendedName>
        <fullName evidence="4">Clr5 domain-containing protein</fullName>
    </recommendedName>
</protein>
<dbReference type="HOGENOM" id="CLU_888589_0_0_1"/>
<organism evidence="2 3">
    <name type="scientific">Dothistroma septosporum (strain NZE10 / CBS 128990)</name>
    <name type="common">Red band needle blight fungus</name>
    <name type="synonym">Mycosphaerella pini</name>
    <dbReference type="NCBI Taxonomy" id="675120"/>
    <lineage>
        <taxon>Eukaryota</taxon>
        <taxon>Fungi</taxon>
        <taxon>Dikarya</taxon>
        <taxon>Ascomycota</taxon>
        <taxon>Pezizomycotina</taxon>
        <taxon>Dothideomycetes</taxon>
        <taxon>Dothideomycetidae</taxon>
        <taxon>Mycosphaerellales</taxon>
        <taxon>Mycosphaerellaceae</taxon>
        <taxon>Dothistroma</taxon>
    </lineage>
</organism>
<feature type="compositionally biased region" description="Basic residues" evidence="1">
    <location>
        <begin position="139"/>
        <end position="152"/>
    </location>
</feature>
<dbReference type="eggNOG" id="ENOG502TGS6">
    <property type="taxonomic scope" value="Eukaryota"/>
</dbReference>
<feature type="region of interest" description="Disordered" evidence="1">
    <location>
        <begin position="136"/>
        <end position="225"/>
    </location>
</feature>
<evidence type="ECO:0000313" key="2">
    <source>
        <dbReference type="EMBL" id="EME49362.1"/>
    </source>
</evidence>
<proteinExistence type="predicted"/>
<accession>N1Q110</accession>
<name>N1Q110_DOTSN</name>
<gene>
    <name evidence="2" type="ORF">DOTSEDRAFT_76693</name>
</gene>
<dbReference type="STRING" id="675120.N1Q110"/>
<dbReference type="Proteomes" id="UP000016933">
    <property type="component" value="Unassembled WGS sequence"/>
</dbReference>
<reference evidence="2 3" key="2">
    <citation type="journal article" date="2012" name="PLoS Pathog.">
        <title>Diverse lifestyles and strategies of plant pathogenesis encoded in the genomes of eighteen Dothideomycetes fungi.</title>
        <authorList>
            <person name="Ohm R.A."/>
            <person name="Feau N."/>
            <person name="Henrissat B."/>
            <person name="Schoch C.L."/>
            <person name="Horwitz B.A."/>
            <person name="Barry K.W."/>
            <person name="Condon B.J."/>
            <person name="Copeland A.C."/>
            <person name="Dhillon B."/>
            <person name="Glaser F."/>
            <person name="Hesse C.N."/>
            <person name="Kosti I."/>
            <person name="LaButti K."/>
            <person name="Lindquist E.A."/>
            <person name="Lucas S."/>
            <person name="Salamov A.A."/>
            <person name="Bradshaw R.E."/>
            <person name="Ciuffetti L."/>
            <person name="Hamelin R.C."/>
            <person name="Kema G.H.J."/>
            <person name="Lawrence C."/>
            <person name="Scott J.A."/>
            <person name="Spatafora J.W."/>
            <person name="Turgeon B.G."/>
            <person name="de Wit P.J.G.M."/>
            <person name="Zhong S."/>
            <person name="Goodwin S.B."/>
            <person name="Grigoriev I.V."/>
        </authorList>
    </citation>
    <scope>NUCLEOTIDE SEQUENCE [LARGE SCALE GENOMIC DNA]</scope>
    <source>
        <strain evidence="3">NZE10 / CBS 128990</strain>
    </source>
</reference>
<evidence type="ECO:0000313" key="3">
    <source>
        <dbReference type="Proteomes" id="UP000016933"/>
    </source>
</evidence>
<evidence type="ECO:0008006" key="4">
    <source>
        <dbReference type="Google" id="ProtNLM"/>
    </source>
</evidence>
<evidence type="ECO:0000256" key="1">
    <source>
        <dbReference type="SAM" id="MobiDB-lite"/>
    </source>
</evidence>
<reference evidence="3" key="1">
    <citation type="journal article" date="2012" name="PLoS Genet.">
        <title>The genomes of the fungal plant pathogens Cladosporium fulvum and Dothistroma septosporum reveal adaptation to different hosts and lifestyles but also signatures of common ancestry.</title>
        <authorList>
            <person name="de Wit P.J.G.M."/>
            <person name="van der Burgt A."/>
            <person name="Oekmen B."/>
            <person name="Stergiopoulos I."/>
            <person name="Abd-Elsalam K.A."/>
            <person name="Aerts A.L."/>
            <person name="Bahkali A.H."/>
            <person name="Beenen H.G."/>
            <person name="Chettri P."/>
            <person name="Cox M.P."/>
            <person name="Datema E."/>
            <person name="de Vries R.P."/>
            <person name="Dhillon B."/>
            <person name="Ganley A.R."/>
            <person name="Griffiths S.A."/>
            <person name="Guo Y."/>
            <person name="Hamelin R.C."/>
            <person name="Henrissat B."/>
            <person name="Kabir M.S."/>
            <person name="Jashni M.K."/>
            <person name="Kema G."/>
            <person name="Klaubauf S."/>
            <person name="Lapidus A."/>
            <person name="Levasseur A."/>
            <person name="Lindquist E."/>
            <person name="Mehrabi R."/>
            <person name="Ohm R.A."/>
            <person name="Owen T.J."/>
            <person name="Salamov A."/>
            <person name="Schwelm A."/>
            <person name="Schijlen E."/>
            <person name="Sun H."/>
            <person name="van den Burg H.A."/>
            <person name="van Ham R.C.H.J."/>
            <person name="Zhang S."/>
            <person name="Goodwin S.B."/>
            <person name="Grigoriev I.V."/>
            <person name="Collemare J."/>
            <person name="Bradshaw R.E."/>
        </authorList>
    </citation>
    <scope>NUCLEOTIDE SEQUENCE [LARGE SCALE GENOMIC DNA]</scope>
    <source>
        <strain evidence="3">NZE10 / CBS 128990</strain>
    </source>
</reference>
<feature type="compositionally biased region" description="Basic residues" evidence="1">
    <location>
        <begin position="58"/>
        <end position="73"/>
    </location>
</feature>
<dbReference type="EMBL" id="KB446535">
    <property type="protein sequence ID" value="EME49362.1"/>
    <property type="molecule type" value="Genomic_DNA"/>
</dbReference>
<dbReference type="OMA" id="GEILHYP"/>
<feature type="region of interest" description="Disordered" evidence="1">
    <location>
        <begin position="58"/>
        <end position="90"/>
    </location>
</feature>
<dbReference type="OrthoDB" id="3635128at2759"/>
<feature type="compositionally biased region" description="Basic and acidic residues" evidence="1">
    <location>
        <begin position="193"/>
        <end position="205"/>
    </location>
</feature>
<keyword evidence="3" id="KW-1185">Reference proteome</keyword>